<dbReference type="SUPFAM" id="SSF53335">
    <property type="entry name" value="S-adenosyl-L-methionine-dependent methyltransferases"/>
    <property type="match status" value="1"/>
</dbReference>
<evidence type="ECO:0000259" key="1">
    <source>
        <dbReference type="Pfam" id="PF13649"/>
    </source>
</evidence>
<dbReference type="CDD" id="cd02440">
    <property type="entry name" value="AdoMet_MTases"/>
    <property type="match status" value="1"/>
</dbReference>
<evidence type="ECO:0000313" key="3">
    <source>
        <dbReference type="Proteomes" id="UP001595993"/>
    </source>
</evidence>
<dbReference type="InterPro" id="IPR029063">
    <property type="entry name" value="SAM-dependent_MTases_sf"/>
</dbReference>
<dbReference type="GO" id="GO:0032259">
    <property type="term" value="P:methylation"/>
    <property type="evidence" value="ECO:0007669"/>
    <property type="project" value="UniProtKB-KW"/>
</dbReference>
<reference evidence="3" key="1">
    <citation type="journal article" date="2019" name="Int. J. Syst. Evol. Microbiol.">
        <title>The Global Catalogue of Microorganisms (GCM) 10K type strain sequencing project: providing services to taxonomists for standard genome sequencing and annotation.</title>
        <authorList>
            <consortium name="The Broad Institute Genomics Platform"/>
            <consortium name="The Broad Institute Genome Sequencing Center for Infectious Disease"/>
            <person name="Wu L."/>
            <person name="Ma J."/>
        </authorList>
    </citation>
    <scope>NUCLEOTIDE SEQUENCE [LARGE SCALE GENOMIC DNA]</scope>
    <source>
        <strain evidence="3">CGMCC 4.7139</strain>
    </source>
</reference>
<gene>
    <name evidence="2" type="ORF">ACFO9E_33605</name>
</gene>
<organism evidence="2 3">
    <name type="scientific">Streptomyces maoxianensis</name>
    <dbReference type="NCBI Taxonomy" id="1459942"/>
    <lineage>
        <taxon>Bacteria</taxon>
        <taxon>Bacillati</taxon>
        <taxon>Actinomycetota</taxon>
        <taxon>Actinomycetes</taxon>
        <taxon>Kitasatosporales</taxon>
        <taxon>Streptomycetaceae</taxon>
        <taxon>Streptomyces</taxon>
    </lineage>
</organism>
<protein>
    <submittedName>
        <fullName evidence="2">Class I SAM-dependent DNA methyltransferase</fullName>
    </submittedName>
</protein>
<dbReference type="Gene3D" id="2.20.130.10">
    <property type="entry name" value="CAC2371-like domains"/>
    <property type="match status" value="1"/>
</dbReference>
<dbReference type="InterPro" id="IPR041698">
    <property type="entry name" value="Methyltransf_25"/>
</dbReference>
<comment type="caution">
    <text evidence="2">The sequence shown here is derived from an EMBL/GenBank/DDBJ whole genome shotgun (WGS) entry which is preliminary data.</text>
</comment>
<dbReference type="Gene3D" id="3.40.50.150">
    <property type="entry name" value="Vaccinia Virus protein VP39"/>
    <property type="match status" value="1"/>
</dbReference>
<sequence length="237" mass="26262">MYGAESAKIYYAQHTARGKDYLAEAEVVAEQIHQRFPGASSVLDVACGTGGHLKPFTELIGPTEGIDLSEPMLELARVDMPDIPLHTGDMRSFDLGRTFDSLTCLFASIGYVDSVDELNQSLSCFARHVVPGGVVAVEPWWFPETYVDRWVSSDVVEWEGTTIARVAHTVREGDTSQMQVHYLLASPSDGVRHVREVHRAMLFTRKQYETAFEQAGLRPEYVPGVLSGRGLFVGVRV</sequence>
<dbReference type="EMBL" id="JBHSFE010000038">
    <property type="protein sequence ID" value="MFC4612648.1"/>
    <property type="molecule type" value="Genomic_DNA"/>
</dbReference>
<feature type="domain" description="Methyltransferase" evidence="1">
    <location>
        <begin position="42"/>
        <end position="133"/>
    </location>
</feature>
<accession>A0ABV9GEB9</accession>
<keyword evidence="3" id="KW-1185">Reference proteome</keyword>
<dbReference type="GO" id="GO:0008168">
    <property type="term" value="F:methyltransferase activity"/>
    <property type="evidence" value="ECO:0007669"/>
    <property type="project" value="UniProtKB-KW"/>
</dbReference>
<name>A0ABV9GEB9_9ACTN</name>
<keyword evidence="2" id="KW-0489">Methyltransferase</keyword>
<evidence type="ECO:0000313" key="2">
    <source>
        <dbReference type="EMBL" id="MFC4612648.1"/>
    </source>
</evidence>
<dbReference type="RefSeq" id="WP_215089471.1">
    <property type="nucleotide sequence ID" value="NZ_JBHSFE010000038.1"/>
</dbReference>
<keyword evidence="2" id="KW-0808">Transferase</keyword>
<proteinExistence type="predicted"/>
<dbReference type="Pfam" id="PF13649">
    <property type="entry name" value="Methyltransf_25"/>
    <property type="match status" value="1"/>
</dbReference>
<dbReference type="Proteomes" id="UP001595993">
    <property type="component" value="Unassembled WGS sequence"/>
</dbReference>